<dbReference type="EMBL" id="CAADGD010000001">
    <property type="protein sequence ID" value="VFK68334.1"/>
    <property type="molecule type" value="Genomic_DNA"/>
</dbReference>
<proteinExistence type="predicted"/>
<evidence type="ECO:0000313" key="2">
    <source>
        <dbReference type="EMBL" id="VFK68334.1"/>
    </source>
</evidence>
<reference evidence="1" key="1">
    <citation type="submission" date="2019-02" db="EMBL/GenBank/DDBJ databases">
        <authorList>
            <person name="Gruber-Vodicka R. H."/>
            <person name="Seah K. B. B."/>
        </authorList>
    </citation>
    <scope>NUCLEOTIDE SEQUENCE</scope>
    <source>
        <strain evidence="2">BECK_BY19</strain>
        <strain evidence="1">BECK_BY8</strain>
    </source>
</reference>
<dbReference type="EMBL" id="CAADFZ010000002">
    <property type="protein sequence ID" value="VFK58249.1"/>
    <property type="molecule type" value="Genomic_DNA"/>
</dbReference>
<dbReference type="InterPro" id="IPR011101">
    <property type="entry name" value="DUF5131"/>
</dbReference>
<evidence type="ECO:0000313" key="1">
    <source>
        <dbReference type="EMBL" id="VFK58249.1"/>
    </source>
</evidence>
<dbReference type="Pfam" id="PF07505">
    <property type="entry name" value="DUF5131"/>
    <property type="match status" value="1"/>
</dbReference>
<gene>
    <name evidence="1" type="ORF">BECKUNK1418G_GA0071005_100263</name>
    <name evidence="2" type="ORF">BECKUNK1418H_GA0071006_100163</name>
</gene>
<dbReference type="AlphaFoldDB" id="A0A450ZWS2"/>
<sequence length="281" mass="31734">MNKTRIEWTDAIWNPVTGCDPVSEGCRHCYAKSMAVRNRGMHGYPKEKPFAVTLRPERLREPLGFKGRKRIFVCSMGDLFHQEVPFEFIAAVFGVMAGTPRHTCQILTKRPERMHLFFRAAERRLFSCGPLAWQVLERLSAWAHKLGVDVPTHHGGSWPLPNVWLGVSVEGQKHRDRIDTLCHIPAALRFVSFEPLLSDIGGIGEHLASNHVDWIITGGETGPGARPMDLDWARALRDQCREAGVPFFYKGAGTATMRKKDPEYMLLDGRAHHEMPKTEGT</sequence>
<accession>A0A450ZWS2</accession>
<protein>
    <submittedName>
        <fullName evidence="1">Protein gp37</fullName>
    </submittedName>
</protein>
<organism evidence="1">
    <name type="scientific">Candidatus Kentrum sp. UNK</name>
    <dbReference type="NCBI Taxonomy" id="2126344"/>
    <lineage>
        <taxon>Bacteria</taxon>
        <taxon>Pseudomonadati</taxon>
        <taxon>Pseudomonadota</taxon>
        <taxon>Gammaproteobacteria</taxon>
        <taxon>Candidatus Kentrum</taxon>
    </lineage>
</organism>
<name>A0A450ZWS2_9GAMM</name>